<dbReference type="InterPro" id="IPR029058">
    <property type="entry name" value="AB_hydrolase_fold"/>
</dbReference>
<feature type="domain" description="Phospholipase/carboxylesterase/thioesterase" evidence="3">
    <location>
        <begin position="14"/>
        <end position="216"/>
    </location>
</feature>
<dbReference type="InterPro" id="IPR050565">
    <property type="entry name" value="LYPA1-2/EST-like"/>
</dbReference>
<evidence type="ECO:0000256" key="1">
    <source>
        <dbReference type="ARBA" id="ARBA00006499"/>
    </source>
</evidence>
<proteinExistence type="inferred from homology"/>
<dbReference type="Gene3D" id="3.40.50.1820">
    <property type="entry name" value="alpha/beta hydrolase"/>
    <property type="match status" value="1"/>
</dbReference>
<keyword evidence="5" id="KW-1185">Reference proteome</keyword>
<dbReference type="RefSeq" id="WP_204679458.1">
    <property type="nucleotide sequence ID" value="NZ_BSNR01000008.1"/>
</dbReference>
<comment type="similarity">
    <text evidence="1">Belongs to the AB hydrolase superfamily. AB hydrolase 2 family.</text>
</comment>
<evidence type="ECO:0000313" key="5">
    <source>
        <dbReference type="Proteomes" id="UP001430149"/>
    </source>
</evidence>
<dbReference type="InterPro" id="IPR003140">
    <property type="entry name" value="PLipase/COase/thioEstase"/>
</dbReference>
<accession>A0ABS2JZ35</accession>
<evidence type="ECO:0000256" key="2">
    <source>
        <dbReference type="ARBA" id="ARBA00022801"/>
    </source>
</evidence>
<dbReference type="SUPFAM" id="SSF53474">
    <property type="entry name" value="alpha/beta-Hydrolases"/>
    <property type="match status" value="1"/>
</dbReference>
<dbReference type="PANTHER" id="PTHR10655:SF17">
    <property type="entry name" value="LYSOPHOSPHOLIPASE-LIKE PROTEIN 1"/>
    <property type="match status" value="1"/>
</dbReference>
<evidence type="ECO:0000313" key="4">
    <source>
        <dbReference type="EMBL" id="MBM7124262.1"/>
    </source>
</evidence>
<dbReference type="Proteomes" id="UP001430149">
    <property type="component" value="Unassembled WGS sequence"/>
</dbReference>
<name>A0ABS2JZ35_9GAMM</name>
<organism evidence="4 5">
    <name type="scientific">Dyella flava</name>
    <dbReference type="NCBI Taxonomy" id="1920170"/>
    <lineage>
        <taxon>Bacteria</taxon>
        <taxon>Pseudomonadati</taxon>
        <taxon>Pseudomonadota</taxon>
        <taxon>Gammaproteobacteria</taxon>
        <taxon>Lysobacterales</taxon>
        <taxon>Rhodanobacteraceae</taxon>
        <taxon>Dyella</taxon>
    </lineage>
</organism>
<dbReference type="Pfam" id="PF02230">
    <property type="entry name" value="Abhydrolase_2"/>
    <property type="match status" value="1"/>
</dbReference>
<reference evidence="4" key="1">
    <citation type="submission" date="2020-10" db="EMBL/GenBank/DDBJ databases">
        <title>Phylogeny of dyella-like bacteria.</title>
        <authorList>
            <person name="Fu J."/>
        </authorList>
    </citation>
    <scope>NUCLEOTIDE SEQUENCE</scope>
    <source>
        <strain evidence="4">DHOC52</strain>
    </source>
</reference>
<keyword evidence="2" id="KW-0378">Hydrolase</keyword>
<evidence type="ECO:0000259" key="3">
    <source>
        <dbReference type="Pfam" id="PF02230"/>
    </source>
</evidence>
<gene>
    <name evidence="4" type="ORF">ISP19_02620</name>
</gene>
<dbReference type="PANTHER" id="PTHR10655">
    <property type="entry name" value="LYSOPHOSPHOLIPASE-RELATED"/>
    <property type="match status" value="1"/>
</dbReference>
<comment type="caution">
    <text evidence="4">The sequence shown here is derived from an EMBL/GenBank/DDBJ whole genome shotgun (WGS) entry which is preliminary data.</text>
</comment>
<protein>
    <submittedName>
        <fullName evidence="4">Carboxylesterase</fullName>
    </submittedName>
</protein>
<sequence length="221" mass="23919">MSLLPAVENETAASPTYSVIWLHGLGADGHDFAPIVPELVSPQWPALRFVFPHAPVRPVTVNGGMPMRAWYDIYAFDLVARQDEAGMRASIAQVEALIAREQERGVPSERILLAGFSQGGAIALAAGLRHAQKLAGIIALSTYLPLAGSLAAERSAANAAVPIFWGHGTLDPVVVLQRGLDSRTALEALGYHVAWHTYPMPHAVCPEEIVDLRHWIGERLR</sequence>
<dbReference type="EMBL" id="JADIKE010000025">
    <property type="protein sequence ID" value="MBM7124262.1"/>
    <property type="molecule type" value="Genomic_DNA"/>
</dbReference>